<dbReference type="STRING" id="623744.A0A553MTB2"/>
<dbReference type="GO" id="GO:0004674">
    <property type="term" value="F:protein serine/threonine kinase activity"/>
    <property type="evidence" value="ECO:0007669"/>
    <property type="project" value="UniProtKB-KW"/>
</dbReference>
<protein>
    <recommendedName>
        <fullName evidence="2">non-specific serine/threonine protein kinase</fullName>
        <ecNumber evidence="2">2.7.11.1</ecNumber>
    </recommendedName>
</protein>
<dbReference type="Gene3D" id="3.30.200.20">
    <property type="entry name" value="Phosphorylase Kinase, domain 1"/>
    <property type="match status" value="4"/>
</dbReference>
<dbReference type="PROSITE" id="PS50011">
    <property type="entry name" value="PROTEIN_KINASE_DOM"/>
    <property type="match status" value="3"/>
</dbReference>
<evidence type="ECO:0000256" key="5">
    <source>
        <dbReference type="ARBA" id="ARBA00022741"/>
    </source>
</evidence>
<dbReference type="EC" id="2.7.11.1" evidence="2"/>
<keyword evidence="14" id="KW-1185">Reference proteome</keyword>
<dbReference type="SUPFAM" id="SSF56112">
    <property type="entry name" value="Protein kinase-like (PK-like)"/>
    <property type="match status" value="4"/>
</dbReference>
<evidence type="ECO:0000313" key="13">
    <source>
        <dbReference type="EMBL" id="TRY56419.1"/>
    </source>
</evidence>
<dbReference type="InterPro" id="IPR000719">
    <property type="entry name" value="Prot_kinase_dom"/>
</dbReference>
<accession>A0A553MTB2</accession>
<sequence length="1411" mass="158505">MSFVPVISTPCRSLSDEVKEAWPEVTEKERKKSGVLSFFSRTLSAVKGASVFHRRGTKVTHLQPAASEPSPLPGPSNEAPATAAHFSSLYDVGEKLGEGTFGSVYQGRRRSDGTKVAIKLVSKRKRKDGYMLIPGCSEPQPPEVAINLLLKEAPVSPNIVKMLDWFEEPDRHVLVMEFPHPCRNLEELVNGKRMKERVAKRVMTQVFKAADDCMKRGIHHRDIHPGNVLVNTETLQSYLIDFGLSHCVRKRANWSSPKSTPAFLKVAIKLVSKRKRKDGYMLIPGCSEPQPPEVAINLLLKEAPVSPNIVKMLDWFEEPDRHVLVMEFPHPCRNLEELVNGKRMKERVAKRVMTQVFKAADDCMKRGIHHRDIHPGNVLVNTETLQSYLIDFGLTEAQTIHTLGTMLLFLANEQLCQEESKLFFTKINPRFSKVLPRDRPDSYAGAVVTAQLVPSQEMVEEMDLKLFSWLDVHQLLHTTRKMQLRQVFPVYALSLQRLLSLKLKVLHSAASNEKRDTQKNVFGEVSVSGELQQSIHRWKETQAASGRGKRGFSAFFRRARKMFRRSRETAPATEAEPEPLPGPSGLQNSVAAGVDPASDAAAPDDEASRGVPRRGRGVISNFLRRARKIFKSEEPAPAPQAEPEAVPGTSGLQSLLNADISASKFAASRGNLKAIYGFQETLAKGSFGVVQKAIRGSDWTEVVIKSGPKPVNDSYIVVPGHPKPLYREVALLVMLRRRPVCPYVIDMYEWFDRGDSLSIVLEYPQPCVSLQEFISVENGVSEDVAYIIMRQVVKAVMHCIKRKIFYHDINLRNVLVNTTNPKPKVKLIDFSSARLLDNNGYDSRTYTGAAHFQPPEVFGMPRYYAIPTNVWSLGVLLFTMLMGRPPFLLVKDVFAGQYWVPPSLDGKCKDLIRKCLKRRPEERLTLSQISRHRWMSSLHRWVLQQVLHTLLFCVKVGVSDSPQPRRSKSISRADPDSDHTDDNKRSHAQAASGRGKRGFSAFFRRARKMFRRSRETAPATEAEPEPLPGPSGLQNSVAAGVDPASDAAAPDDEASRGVPRRGRGVISNFLRRARKIFKSEEPAPAPQAEPEAVPGTSGLQSLLNADISASKFAASRGNLKAIYGFQETLAKGSFGVVQKAIRGSDWTEVVIKSGPKPVNDSYIVVPGHPKPLYREVALLVMLRRRPVCPYVIDMYEWFDRGDSLSIVLEYPQPCVPLQEFISVENGVSEDVAYIIMRQVVKAVMHCIKRKIFYHDINLRNVLVNTTNPKPKVKLIDFSSARLLDNNGYDSRTYTGAAHFQPPEVFGMPRYYAIPTNVWSLGVLLFTMLMGRPPFLLVKDVFAGQYWVPPSLDGKCKDLIRKCLKRRPEERLTLSQISRHRWMSSLHRWVLQQVLHTLLFCVKVGGKGTNMM</sequence>
<comment type="caution">
    <text evidence="13">The sequence shown here is derived from an EMBL/GenBank/DDBJ whole genome shotgun (WGS) entry which is preliminary data.</text>
</comment>
<evidence type="ECO:0000256" key="2">
    <source>
        <dbReference type="ARBA" id="ARBA00012513"/>
    </source>
</evidence>
<feature type="region of interest" description="Disordered" evidence="11">
    <location>
        <begin position="60"/>
        <end position="80"/>
    </location>
</feature>
<dbReference type="PANTHER" id="PTHR22984:SF11">
    <property type="entry name" value="AURORA KINASE-RELATED"/>
    <property type="match status" value="1"/>
</dbReference>
<keyword evidence="7 10" id="KW-0067">ATP-binding</keyword>
<evidence type="ECO:0000256" key="1">
    <source>
        <dbReference type="ARBA" id="ARBA00005505"/>
    </source>
</evidence>
<evidence type="ECO:0000256" key="6">
    <source>
        <dbReference type="ARBA" id="ARBA00022777"/>
    </source>
</evidence>
<keyword evidence="6" id="KW-0418">Kinase</keyword>
<evidence type="ECO:0000256" key="9">
    <source>
        <dbReference type="ARBA" id="ARBA00048679"/>
    </source>
</evidence>
<feature type="region of interest" description="Disordered" evidence="11">
    <location>
        <begin position="1078"/>
        <end position="1097"/>
    </location>
</feature>
<dbReference type="GO" id="GO:0005524">
    <property type="term" value="F:ATP binding"/>
    <property type="evidence" value="ECO:0007669"/>
    <property type="project" value="UniProtKB-UniRule"/>
</dbReference>
<comment type="catalytic activity">
    <reaction evidence="9">
        <text>L-seryl-[protein] + ATP = O-phospho-L-seryl-[protein] + ADP + H(+)</text>
        <dbReference type="Rhea" id="RHEA:17989"/>
        <dbReference type="Rhea" id="RHEA-COMP:9863"/>
        <dbReference type="Rhea" id="RHEA-COMP:11604"/>
        <dbReference type="ChEBI" id="CHEBI:15378"/>
        <dbReference type="ChEBI" id="CHEBI:29999"/>
        <dbReference type="ChEBI" id="CHEBI:30616"/>
        <dbReference type="ChEBI" id="CHEBI:83421"/>
        <dbReference type="ChEBI" id="CHEBI:456216"/>
        <dbReference type="EC" id="2.7.11.1"/>
    </reaction>
</comment>
<dbReference type="GO" id="GO:0007346">
    <property type="term" value="P:regulation of mitotic cell cycle"/>
    <property type="evidence" value="ECO:0007669"/>
    <property type="project" value="TreeGrafter"/>
</dbReference>
<organism evidence="13 14">
    <name type="scientific">Danionella cerebrum</name>
    <dbReference type="NCBI Taxonomy" id="2873325"/>
    <lineage>
        <taxon>Eukaryota</taxon>
        <taxon>Metazoa</taxon>
        <taxon>Chordata</taxon>
        <taxon>Craniata</taxon>
        <taxon>Vertebrata</taxon>
        <taxon>Euteleostomi</taxon>
        <taxon>Actinopterygii</taxon>
        <taxon>Neopterygii</taxon>
        <taxon>Teleostei</taxon>
        <taxon>Ostariophysi</taxon>
        <taxon>Cypriniformes</taxon>
        <taxon>Danionidae</taxon>
        <taxon>Danioninae</taxon>
        <taxon>Danionella</taxon>
    </lineage>
</organism>
<dbReference type="GO" id="GO:0005737">
    <property type="term" value="C:cytoplasm"/>
    <property type="evidence" value="ECO:0007669"/>
    <property type="project" value="TreeGrafter"/>
</dbReference>
<dbReference type="InterPro" id="IPR017441">
    <property type="entry name" value="Protein_kinase_ATP_BS"/>
</dbReference>
<feature type="domain" description="Protein kinase" evidence="12">
    <location>
        <begin position="90"/>
        <end position="389"/>
    </location>
</feature>
<gene>
    <name evidence="13" type="ORF">DNTS_025698</name>
</gene>
<dbReference type="EMBL" id="SRMA01027285">
    <property type="protein sequence ID" value="TRY56419.1"/>
    <property type="molecule type" value="Genomic_DNA"/>
</dbReference>
<comment type="similarity">
    <text evidence="1">Belongs to the protein kinase superfamily. CAMK Ser/Thr protein kinase family. PIM subfamily.</text>
</comment>
<dbReference type="InterPro" id="IPR011009">
    <property type="entry name" value="Kinase-like_dom_sf"/>
</dbReference>
<dbReference type="Proteomes" id="UP000316079">
    <property type="component" value="Unassembled WGS sequence"/>
</dbReference>
<feature type="region of interest" description="Disordered" evidence="11">
    <location>
        <begin position="959"/>
        <end position="998"/>
    </location>
</feature>
<comment type="catalytic activity">
    <reaction evidence="8">
        <text>L-threonyl-[protein] + ATP = O-phospho-L-threonyl-[protein] + ADP + H(+)</text>
        <dbReference type="Rhea" id="RHEA:46608"/>
        <dbReference type="Rhea" id="RHEA-COMP:11060"/>
        <dbReference type="Rhea" id="RHEA-COMP:11605"/>
        <dbReference type="ChEBI" id="CHEBI:15378"/>
        <dbReference type="ChEBI" id="CHEBI:30013"/>
        <dbReference type="ChEBI" id="CHEBI:30616"/>
        <dbReference type="ChEBI" id="CHEBI:61977"/>
        <dbReference type="ChEBI" id="CHEBI:456216"/>
        <dbReference type="EC" id="2.7.11.1"/>
    </reaction>
</comment>
<evidence type="ECO:0000313" key="14">
    <source>
        <dbReference type="Proteomes" id="UP000316079"/>
    </source>
</evidence>
<feature type="compositionally biased region" description="Basic and acidic residues" evidence="11">
    <location>
        <begin position="971"/>
        <end position="985"/>
    </location>
</feature>
<feature type="compositionally biased region" description="Low complexity" evidence="11">
    <location>
        <begin position="589"/>
        <end position="601"/>
    </location>
</feature>
<dbReference type="PROSITE" id="PS00107">
    <property type="entry name" value="PROTEIN_KINASE_ATP"/>
    <property type="match status" value="1"/>
</dbReference>
<evidence type="ECO:0000259" key="12">
    <source>
        <dbReference type="PROSITE" id="PS50011"/>
    </source>
</evidence>
<reference evidence="13 14" key="1">
    <citation type="journal article" date="2019" name="Sci. Data">
        <title>Hybrid genome assembly and annotation of Danionella translucida.</title>
        <authorList>
            <person name="Kadobianskyi M."/>
            <person name="Schulze L."/>
            <person name="Schuelke M."/>
            <person name="Judkewitz B."/>
        </authorList>
    </citation>
    <scope>NUCLEOTIDE SEQUENCE [LARGE SCALE GENOMIC DNA]</scope>
    <source>
        <strain evidence="13 14">Bolton</strain>
    </source>
</reference>
<evidence type="ECO:0000256" key="3">
    <source>
        <dbReference type="ARBA" id="ARBA00022527"/>
    </source>
</evidence>
<keyword evidence="4" id="KW-0808">Transferase</keyword>
<name>A0A553MTB2_9TELE</name>
<dbReference type="OrthoDB" id="8596411at2759"/>
<feature type="domain" description="Protein kinase" evidence="12">
    <location>
        <begin position="676"/>
        <end position="935"/>
    </location>
</feature>
<evidence type="ECO:0000256" key="10">
    <source>
        <dbReference type="PROSITE-ProRule" id="PRU10141"/>
    </source>
</evidence>
<feature type="region of interest" description="Disordered" evidence="11">
    <location>
        <begin position="565"/>
        <end position="615"/>
    </location>
</feature>
<feature type="domain" description="Protein kinase" evidence="12">
    <location>
        <begin position="1123"/>
        <end position="1382"/>
    </location>
</feature>
<evidence type="ECO:0000256" key="7">
    <source>
        <dbReference type="ARBA" id="ARBA00022840"/>
    </source>
</evidence>
<dbReference type="PANTHER" id="PTHR22984">
    <property type="entry name" value="SERINE/THREONINE-PROTEIN KINASE PIM"/>
    <property type="match status" value="1"/>
</dbReference>
<dbReference type="Pfam" id="PF00069">
    <property type="entry name" value="Pkinase"/>
    <property type="match status" value="4"/>
</dbReference>
<dbReference type="Gene3D" id="1.10.510.10">
    <property type="entry name" value="Transferase(Phosphotransferase) domain 1"/>
    <property type="match status" value="4"/>
</dbReference>
<feature type="region of interest" description="Disordered" evidence="11">
    <location>
        <begin position="1011"/>
        <end position="1062"/>
    </location>
</feature>
<feature type="compositionally biased region" description="Low complexity" evidence="11">
    <location>
        <begin position="1036"/>
        <end position="1048"/>
    </location>
</feature>
<feature type="binding site" evidence="10">
    <location>
        <position position="119"/>
    </location>
    <ligand>
        <name>ATP</name>
        <dbReference type="ChEBI" id="CHEBI:30616"/>
    </ligand>
</feature>
<evidence type="ECO:0000256" key="8">
    <source>
        <dbReference type="ARBA" id="ARBA00047899"/>
    </source>
</evidence>
<evidence type="ECO:0000256" key="4">
    <source>
        <dbReference type="ARBA" id="ARBA00022679"/>
    </source>
</evidence>
<keyword evidence="3" id="KW-0723">Serine/threonine-protein kinase</keyword>
<dbReference type="GO" id="GO:0043066">
    <property type="term" value="P:negative regulation of apoptotic process"/>
    <property type="evidence" value="ECO:0007669"/>
    <property type="project" value="TreeGrafter"/>
</dbReference>
<proteinExistence type="inferred from homology"/>
<dbReference type="FunFam" id="1.10.510.10:FF:000649">
    <property type="entry name" value="Si:dkey-34d22.3"/>
    <property type="match status" value="2"/>
</dbReference>
<evidence type="ECO:0000256" key="11">
    <source>
        <dbReference type="SAM" id="MobiDB-lite"/>
    </source>
</evidence>
<keyword evidence="5 10" id="KW-0547">Nucleotide-binding</keyword>
<feature type="region of interest" description="Disordered" evidence="11">
    <location>
        <begin position="631"/>
        <end position="650"/>
    </location>
</feature>
<dbReference type="InterPro" id="IPR051138">
    <property type="entry name" value="PIM_Ser/Thr_kinase"/>
</dbReference>